<accession>E6PK24</accession>
<name>E6PK24_9ZZZZ</name>
<reference evidence="2" key="1">
    <citation type="submission" date="2009-10" db="EMBL/GenBank/DDBJ databases">
        <title>Diversity of trophic interactions inside an arsenic-rich microbial ecosystem.</title>
        <authorList>
            <person name="Bertin P.N."/>
            <person name="Heinrich-Salmeron A."/>
            <person name="Pelletier E."/>
            <person name="Goulhen-Chollet F."/>
            <person name="Arsene-Ploetze F."/>
            <person name="Gallien S."/>
            <person name="Calteau A."/>
            <person name="Vallenet D."/>
            <person name="Casiot C."/>
            <person name="Chane-Woon-Ming B."/>
            <person name="Giloteaux L."/>
            <person name="Barakat M."/>
            <person name="Bonnefoy V."/>
            <person name="Bruneel O."/>
            <person name="Chandler M."/>
            <person name="Cleiss J."/>
            <person name="Duran R."/>
            <person name="Elbaz-Poulichet F."/>
            <person name="Fonknechten N."/>
            <person name="Lauga B."/>
            <person name="Mornico D."/>
            <person name="Ortet P."/>
            <person name="Schaeffer C."/>
            <person name="Siguier P."/>
            <person name="Alexander Thil Smith A."/>
            <person name="Van Dorsselaer A."/>
            <person name="Weissenbach J."/>
            <person name="Medigue C."/>
            <person name="Le Paslier D."/>
        </authorList>
    </citation>
    <scope>NUCLEOTIDE SEQUENCE</scope>
</reference>
<sequence>MLAAADPRHGLLENPQAETMPQPYPEGVAVRWIGAVFADLADAVLAFAREIRRMAPLESR</sequence>
<comment type="caution">
    <text evidence="2">The sequence shown here is derived from an EMBL/GenBank/DDBJ whole genome shotgun (WGS) entry which is preliminary data.</text>
</comment>
<feature type="region of interest" description="Disordered" evidence="1">
    <location>
        <begin position="1"/>
        <end position="20"/>
    </location>
</feature>
<feature type="compositionally biased region" description="Basic and acidic residues" evidence="1">
    <location>
        <begin position="1"/>
        <end position="11"/>
    </location>
</feature>
<dbReference type="AlphaFoldDB" id="E6PK24"/>
<organism evidence="2">
    <name type="scientific">mine drainage metagenome</name>
    <dbReference type="NCBI Taxonomy" id="410659"/>
    <lineage>
        <taxon>unclassified sequences</taxon>
        <taxon>metagenomes</taxon>
        <taxon>ecological metagenomes</taxon>
    </lineage>
</organism>
<evidence type="ECO:0000313" key="2">
    <source>
        <dbReference type="EMBL" id="CBH95275.1"/>
    </source>
</evidence>
<proteinExistence type="predicted"/>
<evidence type="ECO:0000256" key="1">
    <source>
        <dbReference type="SAM" id="MobiDB-lite"/>
    </source>
</evidence>
<protein>
    <submittedName>
        <fullName evidence="2">Uncharacterized protein</fullName>
    </submittedName>
</protein>
<dbReference type="EMBL" id="CABM01000004">
    <property type="protein sequence ID" value="CBH95275.1"/>
    <property type="molecule type" value="Genomic_DNA"/>
</dbReference>
<gene>
    <name evidence="2" type="ORF">CARN2_0665</name>
</gene>